<dbReference type="InterPro" id="IPR038777">
    <property type="entry name" value="At4g18490-like"/>
</dbReference>
<evidence type="ECO:0000256" key="1">
    <source>
        <dbReference type="SAM" id="MobiDB-lite"/>
    </source>
</evidence>
<protein>
    <submittedName>
        <fullName evidence="2">Uncharacterized protein</fullName>
    </submittedName>
</protein>
<feature type="compositionally biased region" description="Basic and acidic residues" evidence="1">
    <location>
        <begin position="500"/>
        <end position="510"/>
    </location>
</feature>
<feature type="compositionally biased region" description="Polar residues" evidence="1">
    <location>
        <begin position="229"/>
        <end position="240"/>
    </location>
</feature>
<feature type="region of interest" description="Disordered" evidence="1">
    <location>
        <begin position="658"/>
        <end position="697"/>
    </location>
</feature>
<name>A0A9P0Z8S3_CUSEU</name>
<evidence type="ECO:0000313" key="3">
    <source>
        <dbReference type="Proteomes" id="UP001152484"/>
    </source>
</evidence>
<reference evidence="2" key="1">
    <citation type="submission" date="2022-07" db="EMBL/GenBank/DDBJ databases">
        <authorList>
            <person name="Macas J."/>
            <person name="Novak P."/>
            <person name="Neumann P."/>
        </authorList>
    </citation>
    <scope>NUCLEOTIDE SEQUENCE</scope>
</reference>
<evidence type="ECO:0000313" key="2">
    <source>
        <dbReference type="EMBL" id="CAH9091024.1"/>
    </source>
</evidence>
<sequence>MAETEKRASSSANSKEKSSLLGFSSFVDFIGMSVWGTNSGVWYIWHNLGLQILAYAGKTYKMPWPEKNDLDIGNDFLNSWKSISIGDDAMDFDFGPISKNKKKAFNFDQEDMNFNLDSDFSKMPSFNIDMSDLDISSPSKKNSKSKEKPKESSGASNKGKTDGFNFHFDFKELDIFSLQSSPRKEDQSKKDLQIEGSSETSAHQGSVVHLTEDVGVLDAGSPKKHSVMEMTSTADSSADSGLTPDSIRKNFSSERTANNNDTSISVTTATHASELLCTRTSPKRNASTNTQPTELQIEKGTSPQLVAPEATPDVFDHSSGHKSNSKAGSDLLEKVGSMGENINSSYTDDFEHVGNLDSNEDKTMPAGFTRYHKNASQEAVQESGKFEKDKHLLVSNIEGNGSHPGCTYIASPKKDVHSTLVNMEMEETISKPPKPPSSSGSVQNLMQAEGDCSTVRSKFFMPSIETNEQKQKKSLLQTKVSEVGSKRIVSSQPNYSDKGMAYRKDDENGKKAGITLPGSRPQSKTSTLQTGSQDSFIGLSANISHVKPLSISQQGKSMLHNPRVIESSVSSGTAKNIPVRGNKTCPTKASSQALESSSPKFGGSQTLDSSSQNLSKNLGASLSVSQSLLLKDDKTSRHYDHNTGLKSILQAKVSSSITTTQKTNVTPLKRKRPESTGGLIMTSPFKHPPESPTNGNRDICAISERIVAKKDNYREDQTICSQRDECKSSPPSALDIHKPVNRKELGALQTLKDDDNVEKAETYTKALEDICNMLRKMHEEAKELLVRSIVNNNKLLMLNHPIHDEKIRVVKSYAAELMKREIKASS</sequence>
<feature type="region of interest" description="Disordered" evidence="1">
    <location>
        <begin position="569"/>
        <end position="613"/>
    </location>
</feature>
<comment type="caution">
    <text evidence="2">The sequence shown here is derived from an EMBL/GenBank/DDBJ whole genome shotgun (WGS) entry which is preliminary data.</text>
</comment>
<feature type="compositionally biased region" description="Polar residues" evidence="1">
    <location>
        <begin position="278"/>
        <end position="304"/>
    </location>
</feature>
<feature type="region of interest" description="Disordered" evidence="1">
    <location>
        <begin position="131"/>
        <end position="160"/>
    </location>
</feature>
<feature type="region of interest" description="Disordered" evidence="1">
    <location>
        <begin position="487"/>
        <end position="530"/>
    </location>
</feature>
<feature type="compositionally biased region" description="Basic and acidic residues" evidence="1">
    <location>
        <begin position="182"/>
        <end position="193"/>
    </location>
</feature>
<feature type="compositionally biased region" description="Polar residues" evidence="1">
    <location>
        <begin position="584"/>
        <end position="613"/>
    </location>
</feature>
<dbReference type="AlphaFoldDB" id="A0A9P0Z8S3"/>
<proteinExistence type="predicted"/>
<dbReference type="OrthoDB" id="602706at2759"/>
<feature type="compositionally biased region" description="Polar residues" evidence="1">
    <location>
        <begin position="195"/>
        <end position="204"/>
    </location>
</feature>
<keyword evidence="3" id="KW-1185">Reference proteome</keyword>
<feature type="compositionally biased region" description="Polar residues" evidence="1">
    <location>
        <begin position="520"/>
        <end position="530"/>
    </location>
</feature>
<organism evidence="2 3">
    <name type="scientific">Cuscuta europaea</name>
    <name type="common">European dodder</name>
    <dbReference type="NCBI Taxonomy" id="41803"/>
    <lineage>
        <taxon>Eukaryota</taxon>
        <taxon>Viridiplantae</taxon>
        <taxon>Streptophyta</taxon>
        <taxon>Embryophyta</taxon>
        <taxon>Tracheophyta</taxon>
        <taxon>Spermatophyta</taxon>
        <taxon>Magnoliopsida</taxon>
        <taxon>eudicotyledons</taxon>
        <taxon>Gunneridae</taxon>
        <taxon>Pentapetalae</taxon>
        <taxon>asterids</taxon>
        <taxon>lamiids</taxon>
        <taxon>Solanales</taxon>
        <taxon>Convolvulaceae</taxon>
        <taxon>Cuscuteae</taxon>
        <taxon>Cuscuta</taxon>
        <taxon>Cuscuta subgen. Cuscuta</taxon>
    </lineage>
</organism>
<feature type="compositionally biased region" description="Polar residues" evidence="1">
    <location>
        <begin position="253"/>
        <end position="271"/>
    </location>
</feature>
<gene>
    <name evidence="2" type="ORF">CEURO_LOCUS11464</name>
</gene>
<accession>A0A9P0Z8S3</accession>
<dbReference type="Proteomes" id="UP001152484">
    <property type="component" value="Unassembled WGS sequence"/>
</dbReference>
<dbReference type="PANTHER" id="PTHR36380">
    <property type="entry name" value="BNAA03G58330D PROTEIN"/>
    <property type="match status" value="1"/>
</dbReference>
<dbReference type="PANTHER" id="PTHR36380:SF1">
    <property type="entry name" value="OS01G0755100 PROTEIN"/>
    <property type="match status" value="1"/>
</dbReference>
<feature type="region of interest" description="Disordered" evidence="1">
    <location>
        <begin position="179"/>
        <end position="329"/>
    </location>
</feature>
<dbReference type="EMBL" id="CAMAPE010000025">
    <property type="protein sequence ID" value="CAH9091024.1"/>
    <property type="molecule type" value="Genomic_DNA"/>
</dbReference>